<keyword evidence="1" id="KW-0540">Nuclease</keyword>
<dbReference type="AlphaFoldDB" id="A0A7Z1S2J7"/>
<comment type="caution">
    <text evidence="1">The sequence shown here is derived from an EMBL/GenBank/DDBJ whole genome shotgun (WGS) entry which is preliminary data.</text>
</comment>
<name>A0A7Z1S2J7_9VIBR</name>
<accession>A0A7Z1S2J7</accession>
<dbReference type="RefSeq" id="WP_102332426.1">
    <property type="nucleotide sequence ID" value="NZ_CP170595.1"/>
</dbReference>
<dbReference type="GO" id="GO:0004519">
    <property type="term" value="F:endonuclease activity"/>
    <property type="evidence" value="ECO:0007669"/>
    <property type="project" value="UniProtKB-KW"/>
</dbReference>
<gene>
    <name evidence="1" type="ORF">BCS90_17485</name>
</gene>
<keyword evidence="1" id="KW-0378">Hydrolase</keyword>
<reference evidence="1" key="2">
    <citation type="journal article" date="2018" name="Nature">
        <title>A major lineage of non-tailed dsDNA viruses as unrecognized killers of marine bacteria.</title>
        <authorList>
            <person name="Kauffman K.M."/>
            <person name="Hussain F.A."/>
            <person name="Yang J."/>
            <person name="Arevalo P."/>
            <person name="Brown J.M."/>
            <person name="Chang W.K."/>
            <person name="VanInsberghe D."/>
            <person name="Elsherbini J."/>
            <person name="Sharma R.S."/>
            <person name="Cutler M.B."/>
            <person name="Kelly L."/>
            <person name="Polz M.F."/>
        </authorList>
    </citation>
    <scope>NUCLEOTIDE SEQUENCE</scope>
    <source>
        <strain evidence="1">10N.222.46.E12</strain>
    </source>
</reference>
<keyword evidence="1" id="KW-0255">Endonuclease</keyword>
<protein>
    <submittedName>
        <fullName evidence="1">Type I restriction endonuclease subunit M</fullName>
    </submittedName>
</protein>
<reference evidence="1" key="1">
    <citation type="submission" date="2016-07" db="EMBL/GenBank/DDBJ databases">
        <authorList>
            <person name="Kauffman K."/>
            <person name="Arevalo P."/>
            <person name="Polz M.F."/>
        </authorList>
    </citation>
    <scope>NUCLEOTIDE SEQUENCE</scope>
    <source>
        <strain evidence="1">10N.222.46.E12</strain>
    </source>
</reference>
<proteinExistence type="predicted"/>
<organism evidence="1">
    <name type="scientific">Vibrio cyclitrophicus</name>
    <dbReference type="NCBI Taxonomy" id="47951"/>
    <lineage>
        <taxon>Bacteria</taxon>
        <taxon>Pseudomonadati</taxon>
        <taxon>Pseudomonadota</taxon>
        <taxon>Gammaproteobacteria</taxon>
        <taxon>Vibrionales</taxon>
        <taxon>Vibrionaceae</taxon>
        <taxon>Vibrio</taxon>
    </lineage>
</organism>
<dbReference type="EMBL" id="MDBS01000027">
    <property type="protein sequence ID" value="PMP29247.1"/>
    <property type="molecule type" value="Genomic_DNA"/>
</dbReference>
<evidence type="ECO:0000313" key="1">
    <source>
        <dbReference type="EMBL" id="PMP29247.1"/>
    </source>
</evidence>
<sequence length="111" mass="12590">MNTLNTTPNQEEMKAQRYVCTAIPFELGEIVMTQGIAELLDKNIGASLHIYLMRHNNGDWGNVCAEDKITNDEAAKTGERIISEYILCGERIWIITERDRSVTTVLLPSEY</sequence>